<accession>A0A1I4Z2K6</accession>
<dbReference type="InterPro" id="IPR045584">
    <property type="entry name" value="Pilin-like"/>
</dbReference>
<dbReference type="OrthoDB" id="9795524at2"/>
<dbReference type="EMBL" id="FOVE01000009">
    <property type="protein sequence ID" value="SFN44209.1"/>
    <property type="molecule type" value="Genomic_DNA"/>
</dbReference>
<dbReference type="Proteomes" id="UP000242869">
    <property type="component" value="Unassembled WGS sequence"/>
</dbReference>
<keyword evidence="1" id="KW-0812">Transmembrane</keyword>
<organism evidence="2 3">
    <name type="scientific">Formivibrio citricus</name>
    <dbReference type="NCBI Taxonomy" id="83765"/>
    <lineage>
        <taxon>Bacteria</taxon>
        <taxon>Pseudomonadati</taxon>
        <taxon>Pseudomonadota</taxon>
        <taxon>Betaproteobacteria</taxon>
        <taxon>Neisseriales</taxon>
        <taxon>Chitinibacteraceae</taxon>
        <taxon>Formivibrio</taxon>
    </lineage>
</organism>
<dbReference type="Gene3D" id="3.30.700.10">
    <property type="entry name" value="Glycoprotein, Type 4 Pilin"/>
    <property type="match status" value="1"/>
</dbReference>
<evidence type="ECO:0000313" key="3">
    <source>
        <dbReference type="Proteomes" id="UP000242869"/>
    </source>
</evidence>
<dbReference type="STRING" id="83765.SAMN05660284_01494"/>
<gene>
    <name evidence="2" type="ORF">SAMN05660284_01494</name>
</gene>
<protein>
    <submittedName>
        <fullName evidence="2">Prepilin-type N-terminal cleavage/methylation domain-containing protein</fullName>
    </submittedName>
</protein>
<dbReference type="AlphaFoldDB" id="A0A1I4Z2K6"/>
<keyword evidence="1" id="KW-1133">Transmembrane helix</keyword>
<dbReference type="SUPFAM" id="SSF54523">
    <property type="entry name" value="Pili subunits"/>
    <property type="match status" value="1"/>
</dbReference>
<dbReference type="RefSeq" id="WP_091193748.1">
    <property type="nucleotide sequence ID" value="NZ_FOVE01000009.1"/>
</dbReference>
<sequence>MNQKVQSGFTLVELAIVLVVIGLIMGMAFKGRELIEGARVRNMAATLNKFQTATNVFFERYQAFPGDGCSAGATTLAQCTGARDGLATTSAERAAVTTLLNGLNLTQDADWKSPFGSRWGVVNPAFAVPGATHIGILSTPNTAAAPDDPAIGTIGLRFACALDQQIDDGLPNTGNVRVNTAAGTFTAATDCWSLSAAENVQIAVRLYP</sequence>
<proteinExistence type="predicted"/>
<evidence type="ECO:0000256" key="1">
    <source>
        <dbReference type="SAM" id="Phobius"/>
    </source>
</evidence>
<feature type="transmembrane region" description="Helical" evidence="1">
    <location>
        <begin position="6"/>
        <end position="29"/>
    </location>
</feature>
<reference evidence="3" key="1">
    <citation type="submission" date="2016-10" db="EMBL/GenBank/DDBJ databases">
        <authorList>
            <person name="Varghese N."/>
            <person name="Submissions S."/>
        </authorList>
    </citation>
    <scope>NUCLEOTIDE SEQUENCE [LARGE SCALE GENOMIC DNA]</scope>
    <source>
        <strain evidence="3">DSM 6150</strain>
    </source>
</reference>
<keyword evidence="3" id="KW-1185">Reference proteome</keyword>
<dbReference type="Pfam" id="PF07963">
    <property type="entry name" value="N_methyl"/>
    <property type="match status" value="1"/>
</dbReference>
<dbReference type="PROSITE" id="PS00409">
    <property type="entry name" value="PROKAR_NTER_METHYL"/>
    <property type="match status" value="1"/>
</dbReference>
<evidence type="ECO:0000313" key="2">
    <source>
        <dbReference type="EMBL" id="SFN44209.1"/>
    </source>
</evidence>
<dbReference type="NCBIfam" id="TIGR02532">
    <property type="entry name" value="IV_pilin_GFxxxE"/>
    <property type="match status" value="1"/>
</dbReference>
<dbReference type="InterPro" id="IPR012902">
    <property type="entry name" value="N_methyl_site"/>
</dbReference>
<keyword evidence="1" id="KW-0472">Membrane</keyword>
<name>A0A1I4Z2K6_9NEIS</name>